<accession>A0A6I4W8T7</accession>
<evidence type="ECO:0000313" key="5">
    <source>
        <dbReference type="Proteomes" id="UP000431901"/>
    </source>
</evidence>
<dbReference type="InterPro" id="IPR001647">
    <property type="entry name" value="HTH_TetR"/>
</dbReference>
<dbReference type="InterPro" id="IPR009057">
    <property type="entry name" value="Homeodomain-like_sf"/>
</dbReference>
<dbReference type="Gene3D" id="1.10.10.60">
    <property type="entry name" value="Homeodomain-like"/>
    <property type="match status" value="1"/>
</dbReference>
<gene>
    <name evidence="4" type="ORF">GQ466_14365</name>
</gene>
<dbReference type="InterPro" id="IPR036271">
    <property type="entry name" value="Tet_transcr_reg_TetR-rel_C_sf"/>
</dbReference>
<dbReference type="EMBL" id="WUTW01000002">
    <property type="protein sequence ID" value="MXQ65220.1"/>
    <property type="molecule type" value="Genomic_DNA"/>
</dbReference>
<dbReference type="SUPFAM" id="SSF48498">
    <property type="entry name" value="Tetracyclin repressor-like, C-terminal domain"/>
    <property type="match status" value="1"/>
</dbReference>
<dbReference type="OrthoDB" id="4331447at2"/>
<keyword evidence="5" id="KW-1185">Reference proteome</keyword>
<dbReference type="Gene3D" id="1.10.357.10">
    <property type="entry name" value="Tetracycline Repressor, domain 2"/>
    <property type="match status" value="1"/>
</dbReference>
<dbReference type="PANTHER" id="PTHR30055">
    <property type="entry name" value="HTH-TYPE TRANSCRIPTIONAL REGULATOR RUTR"/>
    <property type="match status" value="1"/>
</dbReference>
<evidence type="ECO:0000313" key="4">
    <source>
        <dbReference type="EMBL" id="MXQ65220.1"/>
    </source>
</evidence>
<name>A0A6I4W8T7_9ACTN</name>
<dbReference type="RefSeq" id="WP_161103340.1">
    <property type="nucleotide sequence ID" value="NZ_JBHLYI010000010.1"/>
</dbReference>
<proteinExistence type="predicted"/>
<dbReference type="InterPro" id="IPR050109">
    <property type="entry name" value="HTH-type_TetR-like_transc_reg"/>
</dbReference>
<dbReference type="Proteomes" id="UP000431901">
    <property type="component" value="Unassembled WGS sequence"/>
</dbReference>
<reference evidence="4 5" key="1">
    <citation type="submission" date="2019-12" db="EMBL/GenBank/DDBJ databases">
        <title>Nocardia macrotermitis sp. nov. and Nocardia aurantia sp. nov., isolated from the gut of the fungus growing-termite Macrotermes natalensis.</title>
        <authorList>
            <person name="Christine B."/>
            <person name="Rene B."/>
        </authorList>
    </citation>
    <scope>NUCLEOTIDE SEQUENCE [LARGE SCALE GENOMIC DNA]</scope>
    <source>
        <strain evidence="4 5">DSM 102126</strain>
    </source>
</reference>
<feature type="domain" description="HTH tetR-type" evidence="3">
    <location>
        <begin position="16"/>
        <end position="76"/>
    </location>
</feature>
<dbReference type="GO" id="GO:0000976">
    <property type="term" value="F:transcription cis-regulatory region binding"/>
    <property type="evidence" value="ECO:0007669"/>
    <property type="project" value="TreeGrafter"/>
</dbReference>
<dbReference type="SUPFAM" id="SSF46689">
    <property type="entry name" value="Homeodomain-like"/>
    <property type="match status" value="1"/>
</dbReference>
<dbReference type="PANTHER" id="PTHR30055:SF226">
    <property type="entry name" value="HTH-TYPE TRANSCRIPTIONAL REGULATOR PKSA"/>
    <property type="match status" value="1"/>
</dbReference>
<evidence type="ECO:0000256" key="2">
    <source>
        <dbReference type="PROSITE-ProRule" id="PRU00335"/>
    </source>
</evidence>
<organism evidence="4 5">
    <name type="scientific">Actinomadura rayongensis</name>
    <dbReference type="NCBI Taxonomy" id="1429076"/>
    <lineage>
        <taxon>Bacteria</taxon>
        <taxon>Bacillati</taxon>
        <taxon>Actinomycetota</taxon>
        <taxon>Actinomycetes</taxon>
        <taxon>Streptosporangiales</taxon>
        <taxon>Thermomonosporaceae</taxon>
        <taxon>Actinomadura</taxon>
    </lineage>
</organism>
<feature type="DNA-binding region" description="H-T-H motif" evidence="2">
    <location>
        <begin position="39"/>
        <end position="58"/>
    </location>
</feature>
<evidence type="ECO:0000259" key="3">
    <source>
        <dbReference type="PROSITE" id="PS50977"/>
    </source>
</evidence>
<keyword evidence="1 2" id="KW-0238">DNA-binding</keyword>
<protein>
    <submittedName>
        <fullName evidence="4">TetR family transcriptional regulator</fullName>
    </submittedName>
</protein>
<sequence length="212" mass="23093">MTGRPYGGRDPQQRQRDRRDRLLAAALELYGTAGYNPTTITDVCRTAGVAPAHFYELFGSREELLRVLYDEVVTTTRDAVLAAVAAQPPDPAARVRAGLTAYCDHLLTDPRRARVQCIEVVGVSAEMEAHRRAVIRQYAEFLAAELNAINDRRPHPAEPDPAADALLATAVVGGVNEAMIDWLLLDERPPVAALLSSLTLMLTAVADARLNP</sequence>
<dbReference type="Pfam" id="PF00440">
    <property type="entry name" value="TetR_N"/>
    <property type="match status" value="1"/>
</dbReference>
<comment type="caution">
    <text evidence="4">The sequence shown here is derived from an EMBL/GenBank/DDBJ whole genome shotgun (WGS) entry which is preliminary data.</text>
</comment>
<evidence type="ECO:0000256" key="1">
    <source>
        <dbReference type="ARBA" id="ARBA00023125"/>
    </source>
</evidence>
<dbReference type="PRINTS" id="PR00455">
    <property type="entry name" value="HTHTETR"/>
</dbReference>
<dbReference type="PROSITE" id="PS50977">
    <property type="entry name" value="HTH_TETR_2"/>
    <property type="match status" value="1"/>
</dbReference>
<dbReference type="AlphaFoldDB" id="A0A6I4W8T7"/>
<dbReference type="GO" id="GO:0003700">
    <property type="term" value="F:DNA-binding transcription factor activity"/>
    <property type="evidence" value="ECO:0007669"/>
    <property type="project" value="TreeGrafter"/>
</dbReference>